<dbReference type="Gene3D" id="1.10.340.70">
    <property type="match status" value="1"/>
</dbReference>
<dbReference type="InterPro" id="IPR041588">
    <property type="entry name" value="Integrase_H2C2"/>
</dbReference>
<dbReference type="SUPFAM" id="SSF56672">
    <property type="entry name" value="DNA/RNA polymerases"/>
    <property type="match status" value="1"/>
</dbReference>
<keyword evidence="2" id="KW-1185">Reference proteome</keyword>
<evidence type="ECO:0000313" key="2">
    <source>
        <dbReference type="Proteomes" id="UP001652660"/>
    </source>
</evidence>
<proteinExistence type="predicted"/>
<dbReference type="PANTHER" id="PTHR35046:SF9">
    <property type="entry name" value="RNA-DIRECTED DNA POLYMERASE"/>
    <property type="match status" value="1"/>
</dbReference>
<dbReference type="Pfam" id="PF17921">
    <property type="entry name" value="Integrase_H2C2"/>
    <property type="match status" value="1"/>
</dbReference>
<protein>
    <recommendedName>
        <fullName evidence="1">Integrase zinc-binding domain-containing protein</fullName>
    </recommendedName>
</protein>
<reference evidence="3" key="1">
    <citation type="submission" date="2025-08" db="UniProtKB">
        <authorList>
            <consortium name="RefSeq"/>
        </authorList>
    </citation>
    <scope>IDENTIFICATION</scope>
    <source>
        <tissue evidence="3">Leaves</tissue>
    </source>
</reference>
<dbReference type="RefSeq" id="XP_071917057.1">
    <property type="nucleotide sequence ID" value="XM_072060956.1"/>
</dbReference>
<evidence type="ECO:0000313" key="3">
    <source>
        <dbReference type="RefSeq" id="XP_071917057.1"/>
    </source>
</evidence>
<dbReference type="GeneID" id="140012675"/>
<gene>
    <name evidence="3" type="primary">LOC140012675</name>
</gene>
<dbReference type="Proteomes" id="UP001652660">
    <property type="component" value="Chromosome 8e"/>
</dbReference>
<name>A0ABM4VBZ4_COFAR</name>
<dbReference type="Gene3D" id="3.10.10.10">
    <property type="entry name" value="HIV Type 1 Reverse Transcriptase, subunit A, domain 1"/>
    <property type="match status" value="1"/>
</dbReference>
<feature type="domain" description="Integrase zinc-binding" evidence="1">
    <location>
        <begin position="241"/>
        <end position="286"/>
    </location>
</feature>
<organism evidence="2 3">
    <name type="scientific">Coffea arabica</name>
    <name type="common">Arabian coffee</name>
    <dbReference type="NCBI Taxonomy" id="13443"/>
    <lineage>
        <taxon>Eukaryota</taxon>
        <taxon>Viridiplantae</taxon>
        <taxon>Streptophyta</taxon>
        <taxon>Embryophyta</taxon>
        <taxon>Tracheophyta</taxon>
        <taxon>Spermatophyta</taxon>
        <taxon>Magnoliopsida</taxon>
        <taxon>eudicotyledons</taxon>
        <taxon>Gunneridae</taxon>
        <taxon>Pentapetalae</taxon>
        <taxon>asterids</taxon>
        <taxon>lamiids</taxon>
        <taxon>Gentianales</taxon>
        <taxon>Rubiaceae</taxon>
        <taxon>Ixoroideae</taxon>
        <taxon>Gardenieae complex</taxon>
        <taxon>Bertiereae - Coffeeae clade</taxon>
        <taxon>Coffeeae</taxon>
        <taxon>Coffea</taxon>
    </lineage>
</organism>
<dbReference type="InterPro" id="IPR043502">
    <property type="entry name" value="DNA/RNA_pol_sf"/>
</dbReference>
<accession>A0ABM4VBZ4</accession>
<evidence type="ECO:0000259" key="1">
    <source>
        <dbReference type="Pfam" id="PF17921"/>
    </source>
</evidence>
<sequence length="290" mass="32505">MLVTHNGEIVSDDDDCEEMPRLTKGDCLEDDSAEEECSPTQGKIGCLVARRVLTAQEFDDAFPDEVPDGLLPIREIKHQIDLIPGAPLPNKLAYRMGPEETKELQRQVDSLLGKGWVKDSLSPCAVPVVILVPKKDGYVVSSQGIKVDESKIEAIKQWPTPKFVSEYKTGKANVIVDALSRRHSLLVFLDAKLLGFEMVKELYAHDLDFGEIYASCTKSPHGKYFLNDGFLFYVDKLCMPNSSIRDLLVREAHSGGLMGHFGIVKTLAMLQEHFYWPHIRRDVECMVIKG</sequence>
<dbReference type="PANTHER" id="PTHR35046">
    <property type="entry name" value="ZINC KNUCKLE (CCHC-TYPE) FAMILY PROTEIN"/>
    <property type="match status" value="1"/>
</dbReference>